<evidence type="ECO:0000313" key="7">
    <source>
        <dbReference type="Proteomes" id="UP000044071"/>
    </source>
</evidence>
<proteinExistence type="predicted"/>
<dbReference type="PRINTS" id="PR00455">
    <property type="entry name" value="HTHTETR"/>
</dbReference>
<evidence type="ECO:0000256" key="1">
    <source>
        <dbReference type="ARBA" id="ARBA00023015"/>
    </source>
</evidence>
<dbReference type="SUPFAM" id="SSF48498">
    <property type="entry name" value="Tetracyclin repressor-like, C-terminal domain"/>
    <property type="match status" value="1"/>
</dbReference>
<dbReference type="SUPFAM" id="SSF46689">
    <property type="entry name" value="Homeodomain-like"/>
    <property type="match status" value="1"/>
</dbReference>
<dbReference type="AlphaFoldDB" id="A0A078KS30"/>
<evidence type="ECO:0000256" key="2">
    <source>
        <dbReference type="ARBA" id="ARBA00023125"/>
    </source>
</evidence>
<keyword evidence="7" id="KW-1185">Reference proteome</keyword>
<dbReference type="Pfam" id="PF00440">
    <property type="entry name" value="TetR_N"/>
    <property type="match status" value="1"/>
</dbReference>
<dbReference type="InterPro" id="IPR001647">
    <property type="entry name" value="HTH_TetR"/>
</dbReference>
<dbReference type="eggNOG" id="COG1309">
    <property type="taxonomic scope" value="Bacteria"/>
</dbReference>
<dbReference type="PROSITE" id="PS50977">
    <property type="entry name" value="HTH_TETR_2"/>
    <property type="match status" value="1"/>
</dbReference>
<feature type="domain" description="HTH tetR-type" evidence="5">
    <location>
        <begin position="6"/>
        <end position="66"/>
    </location>
</feature>
<reference evidence="6 7" key="1">
    <citation type="submission" date="2014-06" db="EMBL/GenBank/DDBJ databases">
        <authorList>
            <person name="Urmite Genomes Urmite Genomes"/>
        </authorList>
    </citation>
    <scope>NUCLEOTIDE SEQUENCE [LARGE SCALE GENOMIC DNA]</scope>
</reference>
<dbReference type="InterPro" id="IPR036271">
    <property type="entry name" value="Tet_transcr_reg_TetR-rel_C_sf"/>
</dbReference>
<evidence type="ECO:0000256" key="3">
    <source>
        <dbReference type="ARBA" id="ARBA00023163"/>
    </source>
</evidence>
<evidence type="ECO:0000259" key="5">
    <source>
        <dbReference type="PROSITE" id="PS50977"/>
    </source>
</evidence>
<dbReference type="PANTHER" id="PTHR47506">
    <property type="entry name" value="TRANSCRIPTIONAL REGULATORY PROTEIN"/>
    <property type="match status" value="1"/>
</dbReference>
<keyword evidence="3" id="KW-0804">Transcription</keyword>
<keyword evidence="1" id="KW-0805">Transcription regulation</keyword>
<dbReference type="OrthoDB" id="270177at2"/>
<protein>
    <submittedName>
        <fullName evidence="6">Copper outer membrane regulator</fullName>
    </submittedName>
</protein>
<feature type="DNA-binding region" description="H-T-H motif" evidence="4">
    <location>
        <begin position="29"/>
        <end position="48"/>
    </location>
</feature>
<dbReference type="PANTHER" id="PTHR47506:SF10">
    <property type="entry name" value="TRANSCRIPTIONAL REGULATORY PROTEIN"/>
    <property type="match status" value="1"/>
</dbReference>
<dbReference type="InterPro" id="IPR009057">
    <property type="entry name" value="Homeodomain-like_sf"/>
</dbReference>
<dbReference type="GO" id="GO:0003677">
    <property type="term" value="F:DNA binding"/>
    <property type="evidence" value="ECO:0007669"/>
    <property type="project" value="UniProtKB-UniRule"/>
</dbReference>
<dbReference type="Pfam" id="PF16925">
    <property type="entry name" value="TetR_C_13"/>
    <property type="match status" value="1"/>
</dbReference>
<dbReference type="Proteomes" id="UP000044071">
    <property type="component" value="Unassembled WGS sequence"/>
</dbReference>
<dbReference type="RefSeq" id="WP_052403195.1">
    <property type="nucleotide sequence ID" value="NZ_CCVW01000002.1"/>
</dbReference>
<name>A0A078KS30_9GAMM</name>
<evidence type="ECO:0000256" key="4">
    <source>
        <dbReference type="PROSITE-ProRule" id="PRU00335"/>
    </source>
</evidence>
<dbReference type="STRING" id="1034943.BN59_01547"/>
<accession>A0A078KS30</accession>
<dbReference type="InterPro" id="IPR011075">
    <property type="entry name" value="TetR_C"/>
</dbReference>
<dbReference type="EMBL" id="CCSB01000002">
    <property type="protein sequence ID" value="CDZ77265.1"/>
    <property type="molecule type" value="Genomic_DNA"/>
</dbReference>
<gene>
    <name evidence="6" type="primary">comR</name>
    <name evidence="6" type="ORF">BN59_01547</name>
</gene>
<dbReference type="Gene3D" id="1.10.10.60">
    <property type="entry name" value="Homeodomain-like"/>
    <property type="match status" value="1"/>
</dbReference>
<evidence type="ECO:0000313" key="6">
    <source>
        <dbReference type="EMBL" id="CDZ77265.1"/>
    </source>
</evidence>
<dbReference type="Gene3D" id="1.10.357.10">
    <property type="entry name" value="Tetracycline Repressor, domain 2"/>
    <property type="match status" value="1"/>
</dbReference>
<sequence>MARIREFDRTIVLRKAIEVFWTRGFDSTNLPELLEAMGLSKSSLYDTFGDKKKLFEEAIDLYVKEIAFSKVEMLVNASSVKAGFQAFFAEQIRCCTDQKFPGGCFLVNTAISLNNVPPPLEKKIRESVEKMHALFLSQIQKGQKAGEIPHEKDASAFASAIIGTSMGMNVMARVNIRDVRTLEQMVETTMNSIFK</sequence>
<keyword evidence="2 4" id="KW-0238">DNA-binding</keyword>
<organism evidence="6 7">
    <name type="scientific">Legionella massiliensis</name>
    <dbReference type="NCBI Taxonomy" id="1034943"/>
    <lineage>
        <taxon>Bacteria</taxon>
        <taxon>Pseudomonadati</taxon>
        <taxon>Pseudomonadota</taxon>
        <taxon>Gammaproteobacteria</taxon>
        <taxon>Legionellales</taxon>
        <taxon>Legionellaceae</taxon>
        <taxon>Legionella</taxon>
    </lineage>
</organism>